<protein>
    <submittedName>
        <fullName evidence="1">Uncharacterized protein</fullName>
    </submittedName>
</protein>
<name>E6QIM4_9ZZZZ</name>
<organism evidence="1">
    <name type="scientific">mine drainage metagenome</name>
    <dbReference type="NCBI Taxonomy" id="410659"/>
    <lineage>
        <taxon>unclassified sequences</taxon>
        <taxon>metagenomes</taxon>
        <taxon>ecological metagenomes</taxon>
    </lineage>
</organism>
<evidence type="ECO:0000313" key="1">
    <source>
        <dbReference type="EMBL" id="CBI07090.1"/>
    </source>
</evidence>
<reference evidence="1" key="1">
    <citation type="submission" date="2009-10" db="EMBL/GenBank/DDBJ databases">
        <title>Diversity of trophic interactions inside an arsenic-rich microbial ecosystem.</title>
        <authorList>
            <person name="Bertin P.N."/>
            <person name="Heinrich-Salmeron A."/>
            <person name="Pelletier E."/>
            <person name="Goulhen-Chollet F."/>
            <person name="Arsene-Ploetze F."/>
            <person name="Gallien S."/>
            <person name="Calteau A."/>
            <person name="Vallenet D."/>
            <person name="Casiot C."/>
            <person name="Chane-Woon-Ming B."/>
            <person name="Giloteaux L."/>
            <person name="Barakat M."/>
            <person name="Bonnefoy V."/>
            <person name="Bruneel O."/>
            <person name="Chandler M."/>
            <person name="Cleiss J."/>
            <person name="Duran R."/>
            <person name="Elbaz-Poulichet F."/>
            <person name="Fonknechten N."/>
            <person name="Lauga B."/>
            <person name="Mornico D."/>
            <person name="Ortet P."/>
            <person name="Schaeffer C."/>
            <person name="Siguier P."/>
            <person name="Alexander Thil Smith A."/>
            <person name="Van Dorsselaer A."/>
            <person name="Weissenbach J."/>
            <person name="Medigue C."/>
            <person name="Le Paslier D."/>
        </authorList>
    </citation>
    <scope>NUCLEOTIDE SEQUENCE</scope>
</reference>
<comment type="caution">
    <text evidence="1">The sequence shown here is derived from an EMBL/GenBank/DDBJ whole genome shotgun (WGS) entry which is preliminary data.</text>
</comment>
<sequence length="59" mass="6272">MTYAVFRMQAFGTVMGITGIGESTPVPSNENDSFGQFEVTFREVTHRLARGGTSAAGSV</sequence>
<gene>
    <name evidence="1" type="ORF">CARN6_0401</name>
</gene>
<accession>E6QIM4</accession>
<dbReference type="AlphaFoldDB" id="E6QIM4"/>
<proteinExistence type="predicted"/>
<dbReference type="EMBL" id="CABQ01000061">
    <property type="protein sequence ID" value="CBI07090.1"/>
    <property type="molecule type" value="Genomic_DNA"/>
</dbReference>